<dbReference type="InterPro" id="IPR010035">
    <property type="entry name" value="Thi_S"/>
</dbReference>
<dbReference type="SUPFAM" id="SSF54285">
    <property type="entry name" value="MoaD/ThiS"/>
    <property type="match status" value="1"/>
</dbReference>
<dbReference type="AlphaFoldDB" id="A0A060A4X8"/>
<dbReference type="NCBIfam" id="TIGR01683">
    <property type="entry name" value="thiS"/>
    <property type="match status" value="1"/>
</dbReference>
<dbReference type="CDD" id="cd00565">
    <property type="entry name" value="Ubl_ThiS"/>
    <property type="match status" value="1"/>
</dbReference>
<dbReference type="Pfam" id="PF02597">
    <property type="entry name" value="ThiS"/>
    <property type="match status" value="1"/>
</dbReference>
<sequence>MMTIYLNGNKFVIKDAMSVQELLEYLQIPMHMVMVEHNAQMLPKSQWKLVKLQALDRMEIITFVPGG</sequence>
<dbReference type="Gene3D" id="3.10.20.30">
    <property type="match status" value="1"/>
</dbReference>
<keyword evidence="1" id="KW-0934">Plastid</keyword>
<accession>A0A060A4X8</accession>
<keyword evidence="1" id="KW-0150">Chloroplast</keyword>
<dbReference type="PANTHER" id="PTHR34472">
    <property type="entry name" value="SULFUR CARRIER PROTEIN THIS"/>
    <property type="match status" value="1"/>
</dbReference>
<evidence type="ECO:0000313" key="1">
    <source>
        <dbReference type="EMBL" id="AIA61154.1"/>
    </source>
</evidence>
<evidence type="ECO:0008006" key="2">
    <source>
        <dbReference type="Google" id="ProtNLM"/>
    </source>
</evidence>
<dbReference type="PANTHER" id="PTHR34472:SF1">
    <property type="entry name" value="SULFUR CARRIER PROTEIN THIS"/>
    <property type="match status" value="1"/>
</dbReference>
<dbReference type="InterPro" id="IPR016155">
    <property type="entry name" value="Mopterin_synth/thiamin_S_b"/>
</dbReference>
<reference evidence="1" key="1">
    <citation type="submission" date="2014-03" db="EMBL/GenBank/DDBJ databases">
        <title>Metagenomic reconstruction of the complete chloroplast and mitochondrial genomes of a novel unicellular red alga from the Cyanidiaceae family.</title>
        <authorList>
            <person name="Servin-Garciduenas L.E."/>
            <person name="Martinez-Romero E."/>
        </authorList>
    </citation>
    <scope>NUCLEOTIDE SEQUENCE</scope>
    <source>
        <strain evidence="1">MX-AZ01</strain>
    </source>
</reference>
<geneLocation type="chloroplast" evidence="1"/>
<protein>
    <recommendedName>
        <fullName evidence="2">Thiamine biosynthesis protein ThiS</fullName>
    </recommendedName>
</protein>
<organism evidence="1">
    <name type="scientific">Cyanidiaceae sp. MX-AZ01</name>
    <dbReference type="NCBI Taxonomy" id="1503164"/>
    <lineage>
        <taxon>Eukaryota</taxon>
        <taxon>Rhodophyta</taxon>
        <taxon>Bangiophyceae</taxon>
        <taxon>Cyanidiales</taxon>
        <taxon>Cyanidiaceae</taxon>
    </lineage>
</organism>
<dbReference type="InterPro" id="IPR003749">
    <property type="entry name" value="ThiS/MoaD-like"/>
</dbReference>
<gene>
    <name evidence="1" type="primary">ycf40</name>
</gene>
<dbReference type="EMBL" id="KJ569775">
    <property type="protein sequence ID" value="AIA61154.1"/>
    <property type="molecule type" value="Genomic_DNA"/>
</dbReference>
<dbReference type="InterPro" id="IPR012675">
    <property type="entry name" value="Beta-grasp_dom_sf"/>
</dbReference>
<name>A0A060A4X8_9RHOD</name>
<proteinExistence type="predicted"/>